<dbReference type="GeneID" id="109586380"/>
<keyword evidence="1" id="KW-0472">Membrane</keyword>
<keyword evidence="1" id="KW-0812">Transmembrane</keyword>
<evidence type="ECO:0000313" key="3">
    <source>
        <dbReference type="Proteomes" id="UP000007879"/>
    </source>
</evidence>
<protein>
    <submittedName>
        <fullName evidence="2">Uncharacterized protein</fullName>
    </submittedName>
</protein>
<dbReference type="KEGG" id="aqu:109586380"/>
<evidence type="ECO:0000256" key="1">
    <source>
        <dbReference type="SAM" id="Phobius"/>
    </source>
</evidence>
<feature type="transmembrane region" description="Helical" evidence="1">
    <location>
        <begin position="303"/>
        <end position="325"/>
    </location>
</feature>
<feature type="transmembrane region" description="Helical" evidence="1">
    <location>
        <begin position="85"/>
        <end position="104"/>
    </location>
</feature>
<dbReference type="AlphaFoldDB" id="A0AAN0JMT6"/>
<feature type="transmembrane region" description="Helical" evidence="1">
    <location>
        <begin position="670"/>
        <end position="700"/>
    </location>
</feature>
<evidence type="ECO:0000313" key="2">
    <source>
        <dbReference type="EnsemblMetazoa" id="XP_019858128.1"/>
    </source>
</evidence>
<dbReference type="RefSeq" id="XP_019858128.1">
    <property type="nucleotide sequence ID" value="XM_020002569.1"/>
</dbReference>
<dbReference type="Proteomes" id="UP000007879">
    <property type="component" value="Unassembled WGS sequence"/>
</dbReference>
<keyword evidence="1" id="KW-1133">Transmembrane helix</keyword>
<organism evidence="2 3">
    <name type="scientific">Amphimedon queenslandica</name>
    <name type="common">Sponge</name>
    <dbReference type="NCBI Taxonomy" id="400682"/>
    <lineage>
        <taxon>Eukaryota</taxon>
        <taxon>Metazoa</taxon>
        <taxon>Porifera</taxon>
        <taxon>Demospongiae</taxon>
        <taxon>Heteroscleromorpha</taxon>
        <taxon>Haplosclerida</taxon>
        <taxon>Niphatidae</taxon>
        <taxon>Amphimedon</taxon>
    </lineage>
</organism>
<dbReference type="EnsemblMetazoa" id="XM_020002569.1">
    <property type="protein sequence ID" value="XP_019858128.1"/>
    <property type="gene ID" value="LOC109586380"/>
</dbReference>
<sequence length="705" mass="81255">MCWEKWNRACTTYCIPGLLAILSFITCQYIKPAHLEVSRSQPYRIRSIPHVEDDEDHEENEDEENDARSCSCCTYKRSCKNCSIVMLYITIVLSVLLVIPISVYPTSAFIAGWATCPYRYSEGSRSICFTIATNEDTTGVDIILRETGDELIHANNTHHVQKFIDLTKIAILFSTTANGVSQLFFILALVCLFLKHYNWSREMKLSWWKKFKLYCCCTRDKQTDDKKVIPLDPFNDDYENEFIESTSIAVVYQHELEQVIILENPQAEPGPHADQQENNFFSQQDTSTSTLLQGERLGHYNTWFAIGLVMIVAISIFFLLIQYYFNEITINWLEFVATSCYALSLVRTIVSCFIFSKLMYAIQRKCEEIEMYVYYTNDNINETNDKIKKYVETIFESELKTAATEMLKFVKSSGNNIASLAEKLAGGFLKEFNENAEVKASSNQIKEAIKTRVNSPHSKYTDNTCCNNASLKKIKEYVIDGINSVDRNDIREQHYIIQDERMKIQVASYAYAMKELIKGYIKVTQDDDDGKKALALKYLRERDKHFIKTAIATLSWFQLWFLLHWLLHIISTFMIFTVLIDAVALHVKYNVPHVEHGVDFNSIQIIFLFMYSLVQGFLLVYPCLRAAGVTRTRQRVMQQISDEDKFTNLPEGVIPEFVGSMKRRKFSFRFRIMCASITFNLNIAYLSIAFGFVGIVVSLITSVTG</sequence>
<feature type="transmembrane region" description="Helical" evidence="1">
    <location>
        <begin position="605"/>
        <end position="624"/>
    </location>
</feature>
<name>A0AAN0JMT6_AMPQE</name>
<accession>A0AAN0JMT6</accession>
<reference evidence="3" key="1">
    <citation type="journal article" date="2010" name="Nature">
        <title>The Amphimedon queenslandica genome and the evolution of animal complexity.</title>
        <authorList>
            <person name="Srivastava M."/>
            <person name="Simakov O."/>
            <person name="Chapman J."/>
            <person name="Fahey B."/>
            <person name="Gauthier M.E."/>
            <person name="Mitros T."/>
            <person name="Richards G.S."/>
            <person name="Conaco C."/>
            <person name="Dacre M."/>
            <person name="Hellsten U."/>
            <person name="Larroux C."/>
            <person name="Putnam N.H."/>
            <person name="Stanke M."/>
            <person name="Adamska M."/>
            <person name="Darling A."/>
            <person name="Degnan S.M."/>
            <person name="Oakley T.H."/>
            <person name="Plachetzki D.C."/>
            <person name="Zhai Y."/>
            <person name="Adamski M."/>
            <person name="Calcino A."/>
            <person name="Cummins S.F."/>
            <person name="Goodstein D.M."/>
            <person name="Harris C."/>
            <person name="Jackson D.J."/>
            <person name="Leys S.P."/>
            <person name="Shu S."/>
            <person name="Woodcroft B.J."/>
            <person name="Vervoort M."/>
            <person name="Kosik K.S."/>
            <person name="Manning G."/>
            <person name="Degnan B.M."/>
            <person name="Rokhsar D.S."/>
        </authorList>
    </citation>
    <scope>NUCLEOTIDE SEQUENCE [LARGE SCALE GENOMIC DNA]</scope>
</reference>
<feature type="transmembrane region" description="Helical" evidence="1">
    <location>
        <begin position="331"/>
        <end position="355"/>
    </location>
</feature>
<feature type="transmembrane region" description="Helical" evidence="1">
    <location>
        <begin position="169"/>
        <end position="194"/>
    </location>
</feature>
<keyword evidence="3" id="KW-1185">Reference proteome</keyword>
<proteinExistence type="predicted"/>
<reference evidence="2" key="2">
    <citation type="submission" date="2024-06" db="UniProtKB">
        <authorList>
            <consortium name="EnsemblMetazoa"/>
        </authorList>
    </citation>
    <scope>IDENTIFICATION</scope>
</reference>
<feature type="transmembrane region" description="Helical" evidence="1">
    <location>
        <begin position="565"/>
        <end position="585"/>
    </location>
</feature>